<evidence type="ECO:0000259" key="10">
    <source>
        <dbReference type="SMART" id="SM00387"/>
    </source>
</evidence>
<dbReference type="InterPro" id="IPR003594">
    <property type="entry name" value="HATPase_dom"/>
</dbReference>
<evidence type="ECO:0000256" key="2">
    <source>
        <dbReference type="ARBA" id="ARBA00012438"/>
    </source>
</evidence>
<dbReference type="InterPro" id="IPR011712">
    <property type="entry name" value="Sig_transdc_His_kin_sub3_dim/P"/>
</dbReference>
<dbReference type="SMART" id="SM00387">
    <property type="entry name" value="HATPase_c"/>
    <property type="match status" value="1"/>
</dbReference>
<dbReference type="Pfam" id="PF13796">
    <property type="entry name" value="Sensor"/>
    <property type="match status" value="1"/>
</dbReference>
<dbReference type="AlphaFoldDB" id="A0A2A9E129"/>
<dbReference type="InterPro" id="IPR025828">
    <property type="entry name" value="Put_sensor_dom"/>
</dbReference>
<dbReference type="Pfam" id="PF02518">
    <property type="entry name" value="HATPase_c"/>
    <property type="match status" value="1"/>
</dbReference>
<dbReference type="Proteomes" id="UP000225548">
    <property type="component" value="Unassembled WGS sequence"/>
</dbReference>
<feature type="transmembrane region" description="Helical" evidence="9">
    <location>
        <begin position="67"/>
        <end position="86"/>
    </location>
</feature>
<dbReference type="GO" id="GO:0016020">
    <property type="term" value="C:membrane"/>
    <property type="evidence" value="ECO:0007669"/>
    <property type="project" value="InterPro"/>
</dbReference>
<dbReference type="InterPro" id="IPR050482">
    <property type="entry name" value="Sensor_HK_TwoCompSys"/>
</dbReference>
<proteinExistence type="predicted"/>
<feature type="transmembrane region" description="Helical" evidence="9">
    <location>
        <begin position="167"/>
        <end position="193"/>
    </location>
</feature>
<keyword evidence="7" id="KW-0067">ATP-binding</keyword>
<dbReference type="GO" id="GO:0046983">
    <property type="term" value="F:protein dimerization activity"/>
    <property type="evidence" value="ECO:0007669"/>
    <property type="project" value="InterPro"/>
</dbReference>
<dbReference type="EMBL" id="PDJG01000001">
    <property type="protein sequence ID" value="PFG32554.1"/>
    <property type="molecule type" value="Genomic_DNA"/>
</dbReference>
<reference evidence="11 12" key="1">
    <citation type="submission" date="2017-10" db="EMBL/GenBank/DDBJ databases">
        <title>Sequencing the genomes of 1000 actinobacteria strains.</title>
        <authorList>
            <person name="Klenk H.-P."/>
        </authorList>
    </citation>
    <scope>NUCLEOTIDE SEQUENCE [LARGE SCALE GENOMIC DNA]</scope>
    <source>
        <strain evidence="11 12">DSM 18966</strain>
    </source>
</reference>
<keyword evidence="9" id="KW-0472">Membrane</keyword>
<evidence type="ECO:0000313" key="12">
    <source>
        <dbReference type="Proteomes" id="UP000225548"/>
    </source>
</evidence>
<keyword evidence="6 11" id="KW-0418">Kinase</keyword>
<keyword evidence="4" id="KW-0808">Transferase</keyword>
<sequence length="486" mass="52639">MKRTPGAAPAELQEQQETLRPLLSVQGQMTVRRAEEILREWSVEEVPPLERVGFWSAPFAARTWRELGYLTIVLVLSPLMFAYVVVAISLSAALLFTIFGWMAVLGVMVIGARGPGGVSRGLARGTLRARIATPRPFRRQAGFWPGVRAMLSDGPGWRALAHMTLELPLTVASFVISWTFLAASLGAMTHWFWGRYLPEQRASDGTAHRGVQLSADFFVDTPPRYVAFAIVGLLFLFVWAAVNQGLVHVHRLLAQSLLGLTKASARVIALEHARGHAVEDADATLRRIERDLHDGTQARLVAVAMQLGEARDHLRGGNGSPELSDLIESAHASTKDALVELREIARGIHPPALENGLAVALETLAARSPLPTVVEVDLPADPRLRPAKVIETITYFCVSELLTNAIKHAHATGLHVLVEEIEGSLHLRVRDDGVGGAVVLVPDAEGHHSGLAGLSERVRSVDGTFTLSSPTGGPTVVTIRLPLHMS</sequence>
<accession>A0A2A9E129</accession>
<dbReference type="EC" id="2.7.13.3" evidence="2"/>
<dbReference type="CDD" id="cd16917">
    <property type="entry name" value="HATPase_UhpB-NarQ-NarX-like"/>
    <property type="match status" value="1"/>
</dbReference>
<dbReference type="GO" id="GO:0005524">
    <property type="term" value="F:ATP binding"/>
    <property type="evidence" value="ECO:0007669"/>
    <property type="project" value="UniProtKB-KW"/>
</dbReference>
<keyword evidence="12" id="KW-1185">Reference proteome</keyword>
<keyword evidence="5" id="KW-0547">Nucleotide-binding</keyword>
<organism evidence="11 12">
    <name type="scientific">Sanguibacter antarcticus</name>
    <dbReference type="NCBI Taxonomy" id="372484"/>
    <lineage>
        <taxon>Bacteria</taxon>
        <taxon>Bacillati</taxon>
        <taxon>Actinomycetota</taxon>
        <taxon>Actinomycetes</taxon>
        <taxon>Micrococcales</taxon>
        <taxon>Sanguibacteraceae</taxon>
        <taxon>Sanguibacter</taxon>
    </lineage>
</organism>
<evidence type="ECO:0000256" key="4">
    <source>
        <dbReference type="ARBA" id="ARBA00022679"/>
    </source>
</evidence>
<feature type="domain" description="Histidine kinase/HSP90-like ATPase" evidence="10">
    <location>
        <begin position="389"/>
        <end position="485"/>
    </location>
</feature>
<evidence type="ECO:0000256" key="8">
    <source>
        <dbReference type="ARBA" id="ARBA00023012"/>
    </source>
</evidence>
<gene>
    <name evidence="11" type="ORF">ATL42_0394</name>
</gene>
<evidence type="ECO:0000256" key="5">
    <source>
        <dbReference type="ARBA" id="ARBA00022741"/>
    </source>
</evidence>
<evidence type="ECO:0000256" key="3">
    <source>
        <dbReference type="ARBA" id="ARBA00022553"/>
    </source>
</evidence>
<comment type="caution">
    <text evidence="11">The sequence shown here is derived from an EMBL/GenBank/DDBJ whole genome shotgun (WGS) entry which is preliminary data.</text>
</comment>
<dbReference type="Pfam" id="PF07730">
    <property type="entry name" value="HisKA_3"/>
    <property type="match status" value="1"/>
</dbReference>
<keyword evidence="9" id="KW-1133">Transmembrane helix</keyword>
<dbReference type="InterPro" id="IPR036890">
    <property type="entry name" value="HATPase_C_sf"/>
</dbReference>
<dbReference type="SUPFAM" id="SSF55874">
    <property type="entry name" value="ATPase domain of HSP90 chaperone/DNA topoisomerase II/histidine kinase"/>
    <property type="match status" value="1"/>
</dbReference>
<evidence type="ECO:0000313" key="11">
    <source>
        <dbReference type="EMBL" id="PFG32554.1"/>
    </source>
</evidence>
<evidence type="ECO:0000256" key="1">
    <source>
        <dbReference type="ARBA" id="ARBA00000085"/>
    </source>
</evidence>
<dbReference type="Gene3D" id="1.20.5.1930">
    <property type="match status" value="1"/>
</dbReference>
<protein>
    <recommendedName>
        <fullName evidence="2">histidine kinase</fullName>
        <ecNumber evidence="2">2.7.13.3</ecNumber>
    </recommendedName>
</protein>
<dbReference type="PANTHER" id="PTHR24421">
    <property type="entry name" value="NITRATE/NITRITE SENSOR PROTEIN NARX-RELATED"/>
    <property type="match status" value="1"/>
</dbReference>
<feature type="transmembrane region" description="Helical" evidence="9">
    <location>
        <begin position="225"/>
        <end position="242"/>
    </location>
</feature>
<feature type="transmembrane region" description="Helical" evidence="9">
    <location>
        <begin position="92"/>
        <end position="112"/>
    </location>
</feature>
<evidence type="ECO:0000256" key="9">
    <source>
        <dbReference type="SAM" id="Phobius"/>
    </source>
</evidence>
<dbReference type="GO" id="GO:0000155">
    <property type="term" value="F:phosphorelay sensor kinase activity"/>
    <property type="evidence" value="ECO:0007669"/>
    <property type="project" value="InterPro"/>
</dbReference>
<evidence type="ECO:0000256" key="6">
    <source>
        <dbReference type="ARBA" id="ARBA00022777"/>
    </source>
</evidence>
<keyword evidence="9" id="KW-0812">Transmembrane</keyword>
<evidence type="ECO:0000256" key="7">
    <source>
        <dbReference type="ARBA" id="ARBA00022840"/>
    </source>
</evidence>
<dbReference type="PANTHER" id="PTHR24421:SF10">
    <property type="entry name" value="NITRATE_NITRITE SENSOR PROTEIN NARQ"/>
    <property type="match status" value="1"/>
</dbReference>
<comment type="catalytic activity">
    <reaction evidence="1">
        <text>ATP + protein L-histidine = ADP + protein N-phospho-L-histidine.</text>
        <dbReference type="EC" id="2.7.13.3"/>
    </reaction>
</comment>
<keyword evidence="3" id="KW-0597">Phosphoprotein</keyword>
<keyword evidence="8" id="KW-0902">Two-component regulatory system</keyword>
<dbReference type="Gene3D" id="3.30.565.10">
    <property type="entry name" value="Histidine kinase-like ATPase, C-terminal domain"/>
    <property type="match status" value="1"/>
</dbReference>
<dbReference type="RefSeq" id="WP_245862001.1">
    <property type="nucleotide sequence ID" value="NZ_PDJG01000001.1"/>
</dbReference>
<name>A0A2A9E129_9MICO</name>